<proteinExistence type="inferred from homology"/>
<comment type="domain">
    <text evidence="5">Consists of three domains, a large central CORE domain and two small peripheral domains, NMPbind and LID, which undergo movements during catalysis. The LID domain closes over the site of phosphoryl transfer upon ATP binding. Assembling and dissambling the active center during each catalytic cycle provides an effective means to prevent ATP hydrolysis.</text>
</comment>
<comment type="caution">
    <text evidence="8">The sequence shown here is derived from an EMBL/GenBank/DDBJ whole genome shotgun (WGS) entry which is preliminary data.</text>
</comment>
<feature type="region of interest" description="NMP" evidence="5">
    <location>
        <begin position="32"/>
        <end position="61"/>
    </location>
</feature>
<dbReference type="GO" id="GO:0044209">
    <property type="term" value="P:AMP salvage"/>
    <property type="evidence" value="ECO:0007669"/>
    <property type="project" value="UniProtKB-UniRule"/>
</dbReference>
<evidence type="ECO:0000256" key="4">
    <source>
        <dbReference type="ARBA" id="ARBA00022777"/>
    </source>
</evidence>
<comment type="function">
    <text evidence="5">Catalyzes the reversible transfer of the terminal phosphate group between ATP and AMP. Plays an important role in cellular energy homeostasis and in adenine nucleotide metabolism.</text>
</comment>
<dbReference type="SUPFAM" id="SSF52540">
    <property type="entry name" value="P-loop containing nucleoside triphosphate hydrolases"/>
    <property type="match status" value="1"/>
</dbReference>
<feature type="binding site" evidence="5">
    <location>
        <position position="135"/>
    </location>
    <ligand>
        <name>AMP</name>
        <dbReference type="ChEBI" id="CHEBI:456215"/>
    </ligand>
</feature>
<evidence type="ECO:0000256" key="7">
    <source>
        <dbReference type="RuleBase" id="RU003331"/>
    </source>
</evidence>
<keyword evidence="9" id="KW-1185">Reference proteome</keyword>
<feature type="binding site" evidence="5">
    <location>
        <position position="129"/>
    </location>
    <ligand>
        <name>ATP</name>
        <dbReference type="ChEBI" id="CHEBI:30616"/>
    </ligand>
</feature>
<dbReference type="PROSITE" id="PS00113">
    <property type="entry name" value="ADENYLATE_KINASE"/>
    <property type="match status" value="1"/>
</dbReference>
<dbReference type="CDD" id="cd01428">
    <property type="entry name" value="ADK"/>
    <property type="match status" value="1"/>
</dbReference>
<dbReference type="EMBL" id="JABMCI010000066">
    <property type="protein sequence ID" value="NUU18080.1"/>
    <property type="molecule type" value="Genomic_DNA"/>
</dbReference>
<keyword evidence="1 5" id="KW-0808">Transferase</keyword>
<gene>
    <name evidence="5" type="primary">adk</name>
    <name evidence="8" type="ORF">HP550_12560</name>
</gene>
<feature type="binding site" evidence="5">
    <location>
        <position position="146"/>
    </location>
    <ligand>
        <name>AMP</name>
        <dbReference type="ChEBI" id="CHEBI:456215"/>
    </ligand>
</feature>
<dbReference type="PANTHER" id="PTHR23359">
    <property type="entry name" value="NUCLEOTIDE KINASE"/>
    <property type="match status" value="1"/>
</dbReference>
<dbReference type="NCBIfam" id="NF011104">
    <property type="entry name" value="PRK14531.1"/>
    <property type="match status" value="1"/>
</dbReference>
<evidence type="ECO:0000256" key="1">
    <source>
        <dbReference type="ARBA" id="ARBA00022679"/>
    </source>
</evidence>
<dbReference type="InterPro" id="IPR033690">
    <property type="entry name" value="Adenylat_kinase_CS"/>
</dbReference>
<evidence type="ECO:0000256" key="6">
    <source>
        <dbReference type="RuleBase" id="RU003330"/>
    </source>
</evidence>
<dbReference type="NCBIfam" id="NF001381">
    <property type="entry name" value="PRK00279.1-3"/>
    <property type="match status" value="1"/>
</dbReference>
<evidence type="ECO:0000313" key="9">
    <source>
        <dbReference type="Proteomes" id="UP000565724"/>
    </source>
</evidence>
<dbReference type="EC" id="2.7.4.3" evidence="5 7"/>
<comment type="pathway">
    <text evidence="5">Purine metabolism; AMP biosynthesis via salvage pathway; AMP from ADP: step 1/1.</text>
</comment>
<dbReference type="Pfam" id="PF00406">
    <property type="entry name" value="ADK"/>
    <property type="match status" value="1"/>
</dbReference>
<evidence type="ECO:0000256" key="3">
    <source>
        <dbReference type="ARBA" id="ARBA00022741"/>
    </source>
</evidence>
<comment type="caution">
    <text evidence="5">Lacks conserved residue(s) required for the propagation of feature annotation.</text>
</comment>
<organism evidence="8 9">
    <name type="scientific">Cellulomonas humilata</name>
    <dbReference type="NCBI Taxonomy" id="144055"/>
    <lineage>
        <taxon>Bacteria</taxon>
        <taxon>Bacillati</taxon>
        <taxon>Actinomycetota</taxon>
        <taxon>Actinomycetes</taxon>
        <taxon>Micrococcales</taxon>
        <taxon>Cellulomonadaceae</taxon>
        <taxon>Cellulomonas</taxon>
    </lineage>
</organism>
<evidence type="ECO:0000256" key="5">
    <source>
        <dbReference type="HAMAP-Rule" id="MF_00235"/>
    </source>
</evidence>
<evidence type="ECO:0000313" key="8">
    <source>
        <dbReference type="EMBL" id="NUU18080.1"/>
    </source>
</evidence>
<keyword evidence="3 5" id="KW-0547">Nucleotide-binding</keyword>
<reference evidence="8 9" key="1">
    <citation type="submission" date="2020-05" db="EMBL/GenBank/DDBJ databases">
        <title>Genome Sequencing of Type Strains.</title>
        <authorList>
            <person name="Lemaire J.F."/>
            <person name="Inderbitzin P."/>
            <person name="Gregorio O.A."/>
            <person name="Collins S.B."/>
            <person name="Wespe N."/>
            <person name="Knight-Connoni V."/>
        </authorList>
    </citation>
    <scope>NUCLEOTIDE SEQUENCE [LARGE SCALE GENOMIC DNA]</scope>
    <source>
        <strain evidence="8 9">ATCC 25174</strain>
    </source>
</reference>
<dbReference type="HAMAP" id="MF_00235">
    <property type="entry name" value="Adenylate_kinase_Adk"/>
    <property type="match status" value="1"/>
</dbReference>
<dbReference type="Proteomes" id="UP000565724">
    <property type="component" value="Unassembled WGS sequence"/>
</dbReference>
<dbReference type="NCBIfam" id="NF011100">
    <property type="entry name" value="PRK14527.1"/>
    <property type="match status" value="1"/>
</dbReference>
<name>A0A7Y6A1U1_9CELL</name>
<dbReference type="AlphaFoldDB" id="A0A7Y6A1U1"/>
<comment type="subunit">
    <text evidence="5 7">Monomer.</text>
</comment>
<keyword evidence="5" id="KW-0963">Cytoplasm</keyword>
<feature type="binding site" evidence="5">
    <location>
        <position position="33"/>
    </location>
    <ligand>
        <name>AMP</name>
        <dbReference type="ChEBI" id="CHEBI:456215"/>
    </ligand>
</feature>
<dbReference type="NCBIfam" id="NF011105">
    <property type="entry name" value="PRK14532.1"/>
    <property type="match status" value="1"/>
</dbReference>
<accession>A0A7Y6A1U1</accession>
<comment type="similarity">
    <text evidence="5 6">Belongs to the adenylate kinase family.</text>
</comment>
<protein>
    <recommendedName>
        <fullName evidence="5 7">Adenylate kinase</fullName>
        <shortName evidence="5">AK</shortName>
        <ecNumber evidence="5 7">2.7.4.3</ecNumber>
    </recommendedName>
    <alternativeName>
        <fullName evidence="5">ATP-AMP transphosphorylase</fullName>
    </alternativeName>
    <alternativeName>
        <fullName evidence="5">ATP:AMP phosphotransferase</fullName>
    </alternativeName>
    <alternativeName>
        <fullName evidence="5">Adenylate monophosphate kinase</fullName>
    </alternativeName>
</protein>
<dbReference type="GO" id="GO:0005524">
    <property type="term" value="F:ATP binding"/>
    <property type="evidence" value="ECO:0007669"/>
    <property type="project" value="UniProtKB-UniRule"/>
</dbReference>
<dbReference type="InterPro" id="IPR027417">
    <property type="entry name" value="P-loop_NTPase"/>
</dbReference>
<sequence length="193" mass="20409">MSTRLVLLGPPGAGKGTQAARLAERLGVPAISTGDIFRANIKDGTPLGKTVQEYTSRGALVPDSVTNEMVRDRLAQDDTADGFLLDGYPRNVAQVGELDAILADAGLTLDLAVEITADPELVVDRLLKRAQIEGREDDTEDVVRHRLDVYAQETAPIAHVYAERGLLAQVDGIGEVDAVTERLVAAIGAPSAG</sequence>
<feature type="binding site" evidence="5">
    <location>
        <begin position="87"/>
        <end position="90"/>
    </location>
    <ligand>
        <name>AMP</name>
        <dbReference type="ChEBI" id="CHEBI:456215"/>
    </ligand>
</feature>
<dbReference type="GO" id="GO:0004017">
    <property type="term" value="F:AMP kinase activity"/>
    <property type="evidence" value="ECO:0007669"/>
    <property type="project" value="UniProtKB-UniRule"/>
</dbReference>
<feature type="binding site" evidence="5">
    <location>
        <position position="174"/>
    </location>
    <ligand>
        <name>ATP</name>
        <dbReference type="ChEBI" id="CHEBI:30616"/>
    </ligand>
</feature>
<evidence type="ECO:0000256" key="2">
    <source>
        <dbReference type="ARBA" id="ARBA00022727"/>
    </source>
</evidence>
<feature type="binding site" evidence="5">
    <location>
        <position position="94"/>
    </location>
    <ligand>
        <name>AMP</name>
        <dbReference type="ChEBI" id="CHEBI:456215"/>
    </ligand>
</feature>
<keyword evidence="2 5" id="KW-0545">Nucleotide biosynthesis</keyword>
<feature type="binding site" evidence="5">
    <location>
        <begin position="12"/>
        <end position="17"/>
    </location>
    <ligand>
        <name>ATP</name>
        <dbReference type="ChEBI" id="CHEBI:30616"/>
    </ligand>
</feature>
<dbReference type="UniPathway" id="UPA00588">
    <property type="reaction ID" value="UER00649"/>
</dbReference>
<dbReference type="RefSeq" id="WP_175348015.1">
    <property type="nucleotide sequence ID" value="NZ_JABMCI010000066.1"/>
</dbReference>
<feature type="binding site" evidence="5">
    <location>
        <position position="38"/>
    </location>
    <ligand>
        <name>AMP</name>
        <dbReference type="ChEBI" id="CHEBI:456215"/>
    </ligand>
</feature>
<comment type="catalytic activity">
    <reaction evidence="5 7">
        <text>AMP + ATP = 2 ADP</text>
        <dbReference type="Rhea" id="RHEA:12973"/>
        <dbReference type="ChEBI" id="CHEBI:30616"/>
        <dbReference type="ChEBI" id="CHEBI:456215"/>
        <dbReference type="ChEBI" id="CHEBI:456216"/>
        <dbReference type="EC" id="2.7.4.3"/>
    </reaction>
</comment>
<dbReference type="PRINTS" id="PR00094">
    <property type="entry name" value="ADENYLTKNASE"/>
</dbReference>
<dbReference type="InterPro" id="IPR000850">
    <property type="entry name" value="Adenylat/UMP-CMP_kin"/>
</dbReference>
<keyword evidence="4 5" id="KW-0418">Kinase</keyword>
<feature type="binding site" evidence="5">
    <location>
        <begin position="59"/>
        <end position="61"/>
    </location>
    <ligand>
        <name>AMP</name>
        <dbReference type="ChEBI" id="CHEBI:456215"/>
    </ligand>
</feature>
<comment type="subcellular location">
    <subcellularLocation>
        <location evidence="5 7">Cytoplasm</location>
    </subcellularLocation>
</comment>
<keyword evidence="5 7" id="KW-0067">ATP-binding</keyword>
<dbReference type="Gene3D" id="3.40.50.300">
    <property type="entry name" value="P-loop containing nucleotide triphosphate hydrolases"/>
    <property type="match status" value="1"/>
</dbReference>
<dbReference type="GO" id="GO:0005737">
    <property type="term" value="C:cytoplasm"/>
    <property type="evidence" value="ECO:0007669"/>
    <property type="project" value="UniProtKB-SubCell"/>
</dbReference>